<dbReference type="InterPro" id="IPR003439">
    <property type="entry name" value="ABC_transporter-like_ATP-bd"/>
</dbReference>
<keyword evidence="2" id="KW-0547">Nucleotide-binding</keyword>
<sequence length="226" mass="23590">MPSTVSDNDNVVTLVDVAVDVERVSVLRGLDLTIAAGESIGVVGANGSGKSTLLRVLATLLPLAGGYGRVLGAELGTDECFAVRPGIALVGHAPALYPRLTLGENLRFLARLTGRRERAADEALEAVGLARAVDRRAEVCSQGMLRRAELARVLLSQPRLLLLDEAHAGLDKASISLVEAVVERVRDGAGASVVVSHDQPRLRGVADRLVEISGGQALLAGEEVPA</sequence>
<reference evidence="4 5" key="1">
    <citation type="submission" date="2016-07" db="EMBL/GenBank/DDBJ databases">
        <title>Draft genome sequence of Prauserella muralis DSM 45305, isolated from a mould-covered wall in an indoor environment.</title>
        <authorList>
            <person name="Ruckert C."/>
            <person name="Albersmeier A."/>
            <person name="Jiang C.-L."/>
            <person name="Jiang Y."/>
            <person name="Kalinowski J."/>
            <person name="Schneider O."/>
            <person name="Winkler A."/>
            <person name="Zotchev S.B."/>
        </authorList>
    </citation>
    <scope>NUCLEOTIDE SEQUENCE [LARGE SCALE GENOMIC DNA]</scope>
    <source>
        <strain evidence="4 5">DSM 45305</strain>
    </source>
</reference>
<dbReference type="PROSITE" id="PS00211">
    <property type="entry name" value="ABC_TRANSPORTER_1"/>
    <property type="match status" value="1"/>
</dbReference>
<accession>A0A2V4AVV0</accession>
<dbReference type="Proteomes" id="UP000249915">
    <property type="component" value="Unassembled WGS sequence"/>
</dbReference>
<dbReference type="InterPro" id="IPR051782">
    <property type="entry name" value="ABC_Transporter_VariousFunc"/>
</dbReference>
<dbReference type="SMART" id="SM00382">
    <property type="entry name" value="AAA"/>
    <property type="match status" value="1"/>
</dbReference>
<dbReference type="GO" id="GO:0005524">
    <property type="term" value="F:ATP binding"/>
    <property type="evidence" value="ECO:0007669"/>
    <property type="project" value="UniProtKB-KW"/>
</dbReference>
<evidence type="ECO:0000313" key="4">
    <source>
        <dbReference type="EMBL" id="PXY25373.1"/>
    </source>
</evidence>
<name>A0A2V4AVV0_9PSEU</name>
<dbReference type="InterPro" id="IPR003593">
    <property type="entry name" value="AAA+_ATPase"/>
</dbReference>
<keyword evidence="5" id="KW-1185">Reference proteome</keyword>
<evidence type="ECO:0000256" key="3">
    <source>
        <dbReference type="ARBA" id="ARBA00022840"/>
    </source>
</evidence>
<dbReference type="PANTHER" id="PTHR42939">
    <property type="entry name" value="ABC TRANSPORTER ATP-BINDING PROTEIN ALBC-RELATED"/>
    <property type="match status" value="1"/>
</dbReference>
<dbReference type="Pfam" id="PF00005">
    <property type="entry name" value="ABC_tran"/>
    <property type="match status" value="1"/>
</dbReference>
<dbReference type="RefSeq" id="WP_112282502.1">
    <property type="nucleotide sequence ID" value="NZ_MASW01000003.1"/>
</dbReference>
<dbReference type="EMBL" id="MASW01000003">
    <property type="protein sequence ID" value="PXY25373.1"/>
    <property type="molecule type" value="Genomic_DNA"/>
</dbReference>
<dbReference type="SUPFAM" id="SSF52540">
    <property type="entry name" value="P-loop containing nucleoside triphosphate hydrolases"/>
    <property type="match status" value="1"/>
</dbReference>
<evidence type="ECO:0000256" key="2">
    <source>
        <dbReference type="ARBA" id="ARBA00022741"/>
    </source>
</evidence>
<dbReference type="AlphaFoldDB" id="A0A2V4AVV0"/>
<dbReference type="Gene3D" id="3.40.50.300">
    <property type="entry name" value="P-loop containing nucleotide triphosphate hydrolases"/>
    <property type="match status" value="1"/>
</dbReference>
<comment type="caution">
    <text evidence="4">The sequence shown here is derived from an EMBL/GenBank/DDBJ whole genome shotgun (WGS) entry which is preliminary data.</text>
</comment>
<dbReference type="InterPro" id="IPR027417">
    <property type="entry name" value="P-loop_NTPase"/>
</dbReference>
<evidence type="ECO:0000256" key="1">
    <source>
        <dbReference type="ARBA" id="ARBA00022448"/>
    </source>
</evidence>
<gene>
    <name evidence="4" type="ORF">BAY60_18515</name>
</gene>
<dbReference type="PANTHER" id="PTHR42939:SF1">
    <property type="entry name" value="ABC TRANSPORTER ATP-BINDING PROTEIN ALBC-RELATED"/>
    <property type="match status" value="1"/>
</dbReference>
<evidence type="ECO:0000313" key="5">
    <source>
        <dbReference type="Proteomes" id="UP000249915"/>
    </source>
</evidence>
<dbReference type="OrthoDB" id="3555796at2"/>
<keyword evidence="3" id="KW-0067">ATP-binding</keyword>
<keyword evidence="1" id="KW-0813">Transport</keyword>
<dbReference type="GO" id="GO:0016887">
    <property type="term" value="F:ATP hydrolysis activity"/>
    <property type="evidence" value="ECO:0007669"/>
    <property type="project" value="InterPro"/>
</dbReference>
<proteinExistence type="predicted"/>
<dbReference type="InterPro" id="IPR017871">
    <property type="entry name" value="ABC_transporter-like_CS"/>
</dbReference>
<protein>
    <submittedName>
        <fullName evidence="4">Transcriptional regulator</fullName>
    </submittedName>
</protein>
<organism evidence="4 5">
    <name type="scientific">Prauserella muralis</name>
    <dbReference type="NCBI Taxonomy" id="588067"/>
    <lineage>
        <taxon>Bacteria</taxon>
        <taxon>Bacillati</taxon>
        <taxon>Actinomycetota</taxon>
        <taxon>Actinomycetes</taxon>
        <taxon>Pseudonocardiales</taxon>
        <taxon>Pseudonocardiaceae</taxon>
        <taxon>Prauserella</taxon>
    </lineage>
</organism>
<dbReference type="PROSITE" id="PS50893">
    <property type="entry name" value="ABC_TRANSPORTER_2"/>
    <property type="match status" value="1"/>
</dbReference>